<evidence type="ECO:0000259" key="4">
    <source>
        <dbReference type="PROSITE" id="PS50949"/>
    </source>
</evidence>
<organism evidence="5 6">
    <name type="scientific">Acidicapsa dinghuensis</name>
    <dbReference type="NCBI Taxonomy" id="2218256"/>
    <lineage>
        <taxon>Bacteria</taxon>
        <taxon>Pseudomonadati</taxon>
        <taxon>Acidobacteriota</taxon>
        <taxon>Terriglobia</taxon>
        <taxon>Terriglobales</taxon>
        <taxon>Acidobacteriaceae</taxon>
        <taxon>Acidicapsa</taxon>
    </lineage>
</organism>
<dbReference type="Gene3D" id="1.10.10.10">
    <property type="entry name" value="Winged helix-like DNA-binding domain superfamily/Winged helix DNA-binding domain"/>
    <property type="match status" value="1"/>
</dbReference>
<dbReference type="SMART" id="SM00895">
    <property type="entry name" value="FCD"/>
    <property type="match status" value="1"/>
</dbReference>
<reference evidence="6" key="1">
    <citation type="journal article" date="2019" name="Int. J. Syst. Evol. Microbiol.">
        <title>The Global Catalogue of Microorganisms (GCM) 10K type strain sequencing project: providing services to taxonomists for standard genome sequencing and annotation.</title>
        <authorList>
            <consortium name="The Broad Institute Genomics Platform"/>
            <consortium name="The Broad Institute Genome Sequencing Center for Infectious Disease"/>
            <person name="Wu L."/>
            <person name="Ma J."/>
        </authorList>
    </citation>
    <scope>NUCLEOTIDE SEQUENCE [LARGE SCALE GENOMIC DNA]</scope>
    <source>
        <strain evidence="6">JCM 4087</strain>
    </source>
</reference>
<dbReference type="InterPro" id="IPR036390">
    <property type="entry name" value="WH_DNA-bd_sf"/>
</dbReference>
<gene>
    <name evidence="5" type="ORF">ACFPT7_06150</name>
</gene>
<dbReference type="SMART" id="SM00345">
    <property type="entry name" value="HTH_GNTR"/>
    <property type="match status" value="1"/>
</dbReference>
<dbReference type="PROSITE" id="PS50949">
    <property type="entry name" value="HTH_GNTR"/>
    <property type="match status" value="1"/>
</dbReference>
<evidence type="ECO:0000256" key="2">
    <source>
        <dbReference type="ARBA" id="ARBA00023125"/>
    </source>
</evidence>
<dbReference type="InterPro" id="IPR036388">
    <property type="entry name" value="WH-like_DNA-bd_sf"/>
</dbReference>
<dbReference type="InterPro" id="IPR011711">
    <property type="entry name" value="GntR_C"/>
</dbReference>
<dbReference type="Pfam" id="PF00392">
    <property type="entry name" value="GntR"/>
    <property type="match status" value="1"/>
</dbReference>
<evidence type="ECO:0000313" key="5">
    <source>
        <dbReference type="EMBL" id="MFC5861867.1"/>
    </source>
</evidence>
<keyword evidence="2" id="KW-0238">DNA-binding</keyword>
<feature type="domain" description="HTH gntR-type" evidence="4">
    <location>
        <begin position="11"/>
        <end position="78"/>
    </location>
</feature>
<accession>A0ABW1EF13</accession>
<dbReference type="Proteomes" id="UP001596091">
    <property type="component" value="Unassembled WGS sequence"/>
</dbReference>
<keyword evidence="1" id="KW-0805">Transcription regulation</keyword>
<evidence type="ECO:0000256" key="3">
    <source>
        <dbReference type="ARBA" id="ARBA00023163"/>
    </source>
</evidence>
<dbReference type="Pfam" id="PF07729">
    <property type="entry name" value="FCD"/>
    <property type="match status" value="1"/>
</dbReference>
<protein>
    <submittedName>
        <fullName evidence="5">GntR family transcriptional regulator</fullName>
    </submittedName>
</protein>
<dbReference type="Gene3D" id="1.20.120.530">
    <property type="entry name" value="GntR ligand-binding domain-like"/>
    <property type="match status" value="1"/>
</dbReference>
<keyword evidence="6" id="KW-1185">Reference proteome</keyword>
<dbReference type="SUPFAM" id="SSF48008">
    <property type="entry name" value="GntR ligand-binding domain-like"/>
    <property type="match status" value="1"/>
</dbReference>
<dbReference type="PANTHER" id="PTHR43537:SF45">
    <property type="entry name" value="GNTR FAMILY REGULATORY PROTEIN"/>
    <property type="match status" value="1"/>
</dbReference>
<dbReference type="SUPFAM" id="SSF46785">
    <property type="entry name" value="Winged helix' DNA-binding domain"/>
    <property type="match status" value="1"/>
</dbReference>
<comment type="caution">
    <text evidence="5">The sequence shown here is derived from an EMBL/GenBank/DDBJ whole genome shotgun (WGS) entry which is preliminary data.</text>
</comment>
<proteinExistence type="predicted"/>
<evidence type="ECO:0000313" key="6">
    <source>
        <dbReference type="Proteomes" id="UP001596091"/>
    </source>
</evidence>
<keyword evidence="3" id="KW-0804">Transcription</keyword>
<dbReference type="PANTHER" id="PTHR43537">
    <property type="entry name" value="TRANSCRIPTIONAL REGULATOR, GNTR FAMILY"/>
    <property type="match status" value="1"/>
</dbReference>
<dbReference type="InterPro" id="IPR000524">
    <property type="entry name" value="Tscrpt_reg_HTH_GntR"/>
</dbReference>
<name>A0ABW1EF13_9BACT</name>
<dbReference type="InterPro" id="IPR008920">
    <property type="entry name" value="TF_FadR/GntR_C"/>
</dbReference>
<dbReference type="EMBL" id="JBHSPH010000002">
    <property type="protein sequence ID" value="MFC5861867.1"/>
    <property type="molecule type" value="Genomic_DNA"/>
</dbReference>
<sequence>MQKSSVTKSEGLVKDALAERLRSEIMRGALKPGARIVEGKWAATFGVAQGSIREAINILAQQGFVTKAAGRSARVMHLTERDVVQIYELRGALEGLAAKLSASREADFSVLQASVDGMRRAAKASKPDELLDCDALFHRELCELSGNPYLIEHARRILLPFFAFVRMRVAASGQSTSPWDRDLEAHQRILDLLREGEGEVAEQYVKHAMERFAKTAYANWEKRAIDGA</sequence>
<dbReference type="RefSeq" id="WP_263337608.1">
    <property type="nucleotide sequence ID" value="NZ_JAGSYH010000004.1"/>
</dbReference>
<evidence type="ECO:0000256" key="1">
    <source>
        <dbReference type="ARBA" id="ARBA00023015"/>
    </source>
</evidence>